<protein>
    <submittedName>
        <fullName evidence="2">Replication factor A1</fullName>
    </submittedName>
</protein>
<organism evidence="2 3">
    <name type="scientific">Haloarcula vallismortis</name>
    <name type="common">Halobacterium vallismortis</name>
    <dbReference type="NCBI Taxonomy" id="28442"/>
    <lineage>
        <taxon>Archaea</taxon>
        <taxon>Methanobacteriati</taxon>
        <taxon>Methanobacteriota</taxon>
        <taxon>Stenosarchaea group</taxon>
        <taxon>Halobacteria</taxon>
        <taxon>Halobacteriales</taxon>
        <taxon>Haloarculaceae</taxon>
        <taxon>Haloarcula</taxon>
    </lineage>
</organism>
<proteinExistence type="predicted"/>
<dbReference type="RefSeq" id="WP_004515165.1">
    <property type="nucleotide sequence ID" value="NZ_FNOF01000003.1"/>
</dbReference>
<feature type="domain" description="OB" evidence="1">
    <location>
        <begin position="4"/>
        <end position="78"/>
    </location>
</feature>
<dbReference type="Proteomes" id="UP000182573">
    <property type="component" value="Unassembled WGS sequence"/>
</dbReference>
<dbReference type="SUPFAM" id="SSF50249">
    <property type="entry name" value="Nucleic acid-binding proteins"/>
    <property type="match status" value="1"/>
</dbReference>
<reference evidence="2 3" key="1">
    <citation type="submission" date="2016-10" db="EMBL/GenBank/DDBJ databases">
        <authorList>
            <person name="de Groot N.N."/>
        </authorList>
    </citation>
    <scope>NUCLEOTIDE SEQUENCE [LARGE SCALE GENOMIC DNA]</scope>
    <source>
        <strain evidence="2 3">DSM 3756</strain>
    </source>
</reference>
<accession>A0A1H2TPX3</accession>
<dbReference type="STRING" id="28442.SAMN05443574_103335"/>
<dbReference type="InterPro" id="IPR004365">
    <property type="entry name" value="NA-bd_OB_tRNA"/>
</dbReference>
<name>A0A1H2TPX3_HALVA</name>
<evidence type="ECO:0000313" key="2">
    <source>
        <dbReference type="EMBL" id="SDW45835.1"/>
    </source>
</evidence>
<dbReference type="EMBL" id="FNOF01000003">
    <property type="protein sequence ID" value="SDW45835.1"/>
    <property type="molecule type" value="Genomic_DNA"/>
</dbReference>
<dbReference type="Gene3D" id="2.40.50.140">
    <property type="entry name" value="Nucleic acid-binding proteins"/>
    <property type="match status" value="1"/>
</dbReference>
<dbReference type="InterPro" id="IPR012340">
    <property type="entry name" value="NA-bd_OB-fold"/>
</dbReference>
<sequence>MNDVELVATVTKIYSTNHYDGGKVRNLTVEDETGKTRVTLWDEDTELADHIYRNDKIKITGGYTKESDYSPNGVEIHLGDDAGLELYEKEEQLK</sequence>
<dbReference type="AlphaFoldDB" id="A0A1H2TPX3"/>
<dbReference type="Pfam" id="PF01336">
    <property type="entry name" value="tRNA_anti-codon"/>
    <property type="match status" value="1"/>
</dbReference>
<gene>
    <name evidence="2" type="ORF">SAMN05443574_103335</name>
</gene>
<evidence type="ECO:0000313" key="3">
    <source>
        <dbReference type="Proteomes" id="UP000182573"/>
    </source>
</evidence>
<dbReference type="GO" id="GO:0003676">
    <property type="term" value="F:nucleic acid binding"/>
    <property type="evidence" value="ECO:0007669"/>
    <property type="project" value="InterPro"/>
</dbReference>
<evidence type="ECO:0000259" key="1">
    <source>
        <dbReference type="Pfam" id="PF01336"/>
    </source>
</evidence>